<protein>
    <submittedName>
        <fullName evidence="1">Uncharacterized protein</fullName>
    </submittedName>
</protein>
<evidence type="ECO:0000313" key="2">
    <source>
        <dbReference type="Proteomes" id="UP000000768"/>
    </source>
</evidence>
<reference evidence="2" key="2">
    <citation type="journal article" date="2018" name="Plant J.">
        <title>The Sorghum bicolor reference genome: improved assembly, gene annotations, a transcriptome atlas, and signatures of genome organization.</title>
        <authorList>
            <person name="McCormick R.F."/>
            <person name="Truong S.K."/>
            <person name="Sreedasyam A."/>
            <person name="Jenkins J."/>
            <person name="Shu S."/>
            <person name="Sims D."/>
            <person name="Kennedy M."/>
            <person name="Amirebrahimi M."/>
            <person name="Weers B.D."/>
            <person name="McKinley B."/>
            <person name="Mattison A."/>
            <person name="Morishige D.T."/>
            <person name="Grimwood J."/>
            <person name="Schmutz J."/>
            <person name="Mullet J.E."/>
        </authorList>
    </citation>
    <scope>NUCLEOTIDE SEQUENCE [LARGE SCALE GENOMIC DNA]</scope>
    <source>
        <strain evidence="2">cv. BTx623</strain>
    </source>
</reference>
<keyword evidence="2" id="KW-1185">Reference proteome</keyword>
<sequence>MKLKLRQVSCGEKNSFSRVIPVRAVHSPLPGPRSKPGTVSYCYTSGASPTCGPIFFIHVKNPSSTRYLSLHFLLSN</sequence>
<name>A0A1Z5RP03_SORBI</name>
<dbReference type="Proteomes" id="UP000000768">
    <property type="component" value="Chromosome 4"/>
</dbReference>
<dbReference type="AlphaFoldDB" id="A0A1Z5RP03"/>
<gene>
    <name evidence="1" type="ORF">SORBI_3004G255550</name>
</gene>
<accession>A0A1Z5RP03</accession>
<dbReference type="Gramene" id="OQU85492">
    <property type="protein sequence ID" value="OQU85492"/>
    <property type="gene ID" value="SORBI_3004G255550"/>
</dbReference>
<organism evidence="1 2">
    <name type="scientific">Sorghum bicolor</name>
    <name type="common">Sorghum</name>
    <name type="synonym">Sorghum vulgare</name>
    <dbReference type="NCBI Taxonomy" id="4558"/>
    <lineage>
        <taxon>Eukaryota</taxon>
        <taxon>Viridiplantae</taxon>
        <taxon>Streptophyta</taxon>
        <taxon>Embryophyta</taxon>
        <taxon>Tracheophyta</taxon>
        <taxon>Spermatophyta</taxon>
        <taxon>Magnoliopsida</taxon>
        <taxon>Liliopsida</taxon>
        <taxon>Poales</taxon>
        <taxon>Poaceae</taxon>
        <taxon>PACMAD clade</taxon>
        <taxon>Panicoideae</taxon>
        <taxon>Andropogonodae</taxon>
        <taxon>Andropogoneae</taxon>
        <taxon>Sorghinae</taxon>
        <taxon>Sorghum</taxon>
    </lineage>
</organism>
<proteinExistence type="predicted"/>
<reference evidence="1 2" key="1">
    <citation type="journal article" date="2009" name="Nature">
        <title>The Sorghum bicolor genome and the diversification of grasses.</title>
        <authorList>
            <person name="Paterson A.H."/>
            <person name="Bowers J.E."/>
            <person name="Bruggmann R."/>
            <person name="Dubchak I."/>
            <person name="Grimwood J."/>
            <person name="Gundlach H."/>
            <person name="Haberer G."/>
            <person name="Hellsten U."/>
            <person name="Mitros T."/>
            <person name="Poliakov A."/>
            <person name="Schmutz J."/>
            <person name="Spannagl M."/>
            <person name="Tang H."/>
            <person name="Wang X."/>
            <person name="Wicker T."/>
            <person name="Bharti A.K."/>
            <person name="Chapman J."/>
            <person name="Feltus F.A."/>
            <person name="Gowik U."/>
            <person name="Grigoriev I.V."/>
            <person name="Lyons E."/>
            <person name="Maher C.A."/>
            <person name="Martis M."/>
            <person name="Narechania A."/>
            <person name="Otillar R.P."/>
            <person name="Penning B.W."/>
            <person name="Salamov A.A."/>
            <person name="Wang Y."/>
            <person name="Zhang L."/>
            <person name="Carpita N.C."/>
            <person name="Freeling M."/>
            <person name="Gingle A.R."/>
            <person name="Hash C.T."/>
            <person name="Keller B."/>
            <person name="Klein P."/>
            <person name="Kresovich S."/>
            <person name="McCann M.C."/>
            <person name="Ming R."/>
            <person name="Peterson D.G."/>
            <person name="Mehboob-ur-Rahman"/>
            <person name="Ware D."/>
            <person name="Westhoff P."/>
            <person name="Mayer K.F."/>
            <person name="Messing J."/>
            <person name="Rokhsar D.S."/>
        </authorList>
    </citation>
    <scope>NUCLEOTIDE SEQUENCE [LARGE SCALE GENOMIC DNA]</scope>
    <source>
        <strain evidence="2">cv. BTx623</strain>
    </source>
</reference>
<evidence type="ECO:0000313" key="1">
    <source>
        <dbReference type="EMBL" id="OQU85492.1"/>
    </source>
</evidence>
<dbReference type="EMBL" id="CM000763">
    <property type="protein sequence ID" value="OQU85492.1"/>
    <property type="molecule type" value="Genomic_DNA"/>
</dbReference>
<dbReference type="InParanoid" id="A0A1Z5RP03"/>